<protein>
    <submittedName>
        <fullName evidence="2">Uncharacterized protein</fullName>
    </submittedName>
</protein>
<dbReference type="RefSeq" id="WP_156230117.1">
    <property type="nucleotide sequence ID" value="NZ_CP046455.1"/>
</dbReference>
<evidence type="ECO:0000256" key="1">
    <source>
        <dbReference type="SAM" id="MobiDB-lite"/>
    </source>
</evidence>
<dbReference type="Proteomes" id="UP000424462">
    <property type="component" value="Chromosome"/>
</dbReference>
<proteinExistence type="predicted"/>
<reference evidence="2 3" key="1">
    <citation type="submission" date="2019-11" db="EMBL/GenBank/DDBJ databases">
        <title>Complete genome sequence of Corynebacterium kalinowskii 1959, a novel Corynebacterium species isolated from soil of a small paddock in Vilsendorf, Germany.</title>
        <authorList>
            <person name="Schaffert L."/>
            <person name="Ruwe M."/>
            <person name="Milse J."/>
            <person name="Hanuschka K."/>
            <person name="Ortseifen V."/>
            <person name="Droste J."/>
            <person name="Brandt D."/>
            <person name="Schlueter L."/>
            <person name="Kutter Y."/>
            <person name="Vinke S."/>
            <person name="Viehoefer P."/>
            <person name="Jacob L."/>
            <person name="Luebke N.-C."/>
            <person name="Schulte-Berndt E."/>
            <person name="Hain C."/>
            <person name="Linder M."/>
            <person name="Schmidt P."/>
            <person name="Wollenschlaeger L."/>
            <person name="Luttermann T."/>
            <person name="Thieme E."/>
            <person name="Hassa J."/>
            <person name="Haak M."/>
            <person name="Wittchen M."/>
            <person name="Mentz A."/>
            <person name="Persicke M."/>
            <person name="Busche T."/>
            <person name="Ruckert C."/>
        </authorList>
    </citation>
    <scope>NUCLEOTIDE SEQUENCE [LARGE SCALE GENOMIC DNA]</scope>
    <source>
        <strain evidence="2 3">2039</strain>
    </source>
</reference>
<name>A0A6B8VYX8_9CORY</name>
<organism evidence="2 3">
    <name type="scientific">Corynebacterium occultum</name>
    <dbReference type="NCBI Taxonomy" id="2675219"/>
    <lineage>
        <taxon>Bacteria</taxon>
        <taxon>Bacillati</taxon>
        <taxon>Actinomycetota</taxon>
        <taxon>Actinomycetes</taxon>
        <taxon>Mycobacteriales</taxon>
        <taxon>Corynebacteriaceae</taxon>
        <taxon>Corynebacterium</taxon>
    </lineage>
</organism>
<dbReference type="EMBL" id="CP046455">
    <property type="protein sequence ID" value="QGU06524.1"/>
    <property type="molecule type" value="Genomic_DNA"/>
</dbReference>
<evidence type="ECO:0000313" key="2">
    <source>
        <dbReference type="EMBL" id="QGU06524.1"/>
    </source>
</evidence>
<feature type="region of interest" description="Disordered" evidence="1">
    <location>
        <begin position="154"/>
        <end position="191"/>
    </location>
</feature>
<gene>
    <name evidence="2" type="ORF">COCCU_02850</name>
</gene>
<sequence>MDDPDIITEVDKHLTTFLTPTRPAEALPGPTTIHRFLTPPPHRTRHPAAEHDTHPRALGIHFRTTGTGHTQIQAVLAADDALDIHTILRATATAEDTTLHDALLGLLRGTMHSPKVVYNLYGPDGGTPTYLAGAGYLDDRQARYWAERITRTMDTPRPRHHPGLPTHRGNHPGRERVGTGPVGGRRTAGSMPRPAMLIMCSTTPQGVPPRPVTCSVCVVGIT</sequence>
<keyword evidence="3" id="KW-1185">Reference proteome</keyword>
<dbReference type="AlphaFoldDB" id="A0A6B8VYX8"/>
<evidence type="ECO:0000313" key="3">
    <source>
        <dbReference type="Proteomes" id="UP000424462"/>
    </source>
</evidence>
<dbReference type="KEGG" id="cok:COCCU_02850"/>
<accession>A0A6B8VYX8</accession>